<evidence type="ECO:0000256" key="7">
    <source>
        <dbReference type="SAM" id="MobiDB-lite"/>
    </source>
</evidence>
<feature type="region of interest" description="Disordered" evidence="7">
    <location>
        <begin position="272"/>
        <end position="300"/>
    </location>
</feature>
<comment type="cofactor">
    <cofactor evidence="1">
        <name>FMN</name>
        <dbReference type="ChEBI" id="CHEBI:58210"/>
    </cofactor>
</comment>
<keyword evidence="2 6" id="KW-0349">Heme</keyword>
<dbReference type="GO" id="GO:0016491">
    <property type="term" value="F:oxidoreductase activity"/>
    <property type="evidence" value="ECO:0007669"/>
    <property type="project" value="UniProtKB-KW"/>
</dbReference>
<dbReference type="InterPro" id="IPR036400">
    <property type="entry name" value="Cyt_B5-like_heme/steroid_sf"/>
</dbReference>
<dbReference type="InterPro" id="IPR037396">
    <property type="entry name" value="FMN_HAD"/>
</dbReference>
<dbReference type="Pfam" id="PF00173">
    <property type="entry name" value="Cyt-b5"/>
    <property type="match status" value="1"/>
</dbReference>
<dbReference type="PANTHER" id="PTHR10578:SF104">
    <property type="entry name" value="CYTOCHROME B2, MITOCHONDRIAL-RELATED"/>
    <property type="match status" value="1"/>
</dbReference>
<feature type="domain" description="FMN hydroxy acid dehydrogenase" evidence="9">
    <location>
        <begin position="101"/>
        <end position="458"/>
    </location>
</feature>
<comment type="similarity">
    <text evidence="6">Belongs to the cytochrome b5 family.</text>
</comment>
<dbReference type="InterPro" id="IPR008259">
    <property type="entry name" value="FMN_hydac_DH_AS"/>
</dbReference>
<dbReference type="Pfam" id="PF01070">
    <property type="entry name" value="FMN_dh"/>
    <property type="match status" value="1"/>
</dbReference>
<evidence type="ECO:0000256" key="1">
    <source>
        <dbReference type="ARBA" id="ARBA00001917"/>
    </source>
</evidence>
<evidence type="ECO:0008006" key="12">
    <source>
        <dbReference type="Google" id="ProtNLM"/>
    </source>
</evidence>
<keyword evidence="11" id="KW-1185">Reference proteome</keyword>
<organism evidence="10 11">
    <name type="scientific">Talaromyces amestolkiae</name>
    <dbReference type="NCBI Taxonomy" id="1196081"/>
    <lineage>
        <taxon>Eukaryota</taxon>
        <taxon>Fungi</taxon>
        <taxon>Dikarya</taxon>
        <taxon>Ascomycota</taxon>
        <taxon>Pezizomycotina</taxon>
        <taxon>Eurotiomycetes</taxon>
        <taxon>Eurotiomycetidae</taxon>
        <taxon>Eurotiales</taxon>
        <taxon>Trichocomaceae</taxon>
        <taxon>Talaromyces</taxon>
        <taxon>Talaromyces sect. Talaromyces</taxon>
    </lineage>
</organism>
<feature type="domain" description="Cytochrome b5 heme-binding" evidence="8">
    <location>
        <begin position="1"/>
        <end position="76"/>
    </location>
</feature>
<comment type="caution">
    <text evidence="10">The sequence shown here is derived from an EMBL/GenBank/DDBJ whole genome shotgun (WGS) entry which is preliminary data.</text>
</comment>
<dbReference type="Gene3D" id="3.20.20.70">
    <property type="entry name" value="Aldolase class I"/>
    <property type="match status" value="1"/>
</dbReference>
<keyword evidence="3 6" id="KW-0479">Metal-binding</keyword>
<dbReference type="AlphaFoldDB" id="A0A364LDP8"/>
<dbReference type="GeneID" id="63799139"/>
<dbReference type="STRING" id="1196081.A0A364LDP8"/>
<dbReference type="Gene3D" id="3.10.120.10">
    <property type="entry name" value="Cytochrome b5-like heme/steroid binding domain"/>
    <property type="match status" value="1"/>
</dbReference>
<evidence type="ECO:0000256" key="4">
    <source>
        <dbReference type="ARBA" id="ARBA00023002"/>
    </source>
</evidence>
<evidence type="ECO:0000256" key="3">
    <source>
        <dbReference type="ARBA" id="ARBA00022723"/>
    </source>
</evidence>
<evidence type="ECO:0000313" key="10">
    <source>
        <dbReference type="EMBL" id="RAO73913.1"/>
    </source>
</evidence>
<dbReference type="PROSITE" id="PS50255">
    <property type="entry name" value="CYTOCHROME_B5_2"/>
    <property type="match status" value="1"/>
</dbReference>
<dbReference type="EMBL" id="MIKG01000027">
    <property type="protein sequence ID" value="RAO73913.1"/>
    <property type="molecule type" value="Genomic_DNA"/>
</dbReference>
<dbReference type="PROSITE" id="PS00557">
    <property type="entry name" value="FMN_HYDROXY_ACID_DH_1"/>
    <property type="match status" value="1"/>
</dbReference>
<sequence length="467" mass="51388">MLTRSEVKWHSTRRSCWVIINNTVYDITDFVDSHPGGSGILLKYAGRDATEAFEPLHRADTLEKYLKPDQNLGPVSIEESDIQNKNASSKVKATTIRSNSVKLSSIISISDFEHAASQNLPLKSFAFLKTGAEDEYAVNWNRNSWKAIQLRPRVLRPIDRIEMSRTIMGNKLSAPFFICPAGGAKVANPGGDICLTKAAGKHGILHWVCNNAGFDVEEMANARAPEQTTYWQIYAMTDLAVTEKEVKHAISLGYKGFALTVDAIWSGKRERDVRAGMSETETDEDDEEDDDNFSKEPSVTRPSVYSHFDWATAVKWLQGLTDLPIAIKGIQCWEDAALCMHYGVHPWLSNHGGRQLDGAPSAADTIVSIRKHCPEVFDNCEVIVDGGITRGSDIVKAIALGAQAVGLGRGFLYSLVFGERGTSKAIRILKHEIETTMALLGVSSLDQLNPSYVDASSLDSAFSRAHL</sequence>
<dbReference type="PROSITE" id="PS00191">
    <property type="entry name" value="CYTOCHROME_B5_1"/>
    <property type="match status" value="1"/>
</dbReference>
<dbReference type="InterPro" id="IPR000262">
    <property type="entry name" value="FMN-dep_DH"/>
</dbReference>
<dbReference type="Proteomes" id="UP000249363">
    <property type="component" value="Unassembled WGS sequence"/>
</dbReference>
<dbReference type="FunFam" id="3.10.120.10:FF:000009">
    <property type="entry name" value="Cytochrome b2, mitochondrial, putative"/>
    <property type="match status" value="1"/>
</dbReference>
<dbReference type="InterPro" id="IPR018506">
    <property type="entry name" value="Cyt_B5_heme-BS"/>
</dbReference>
<keyword evidence="5 6" id="KW-0408">Iron</keyword>
<evidence type="ECO:0000313" key="11">
    <source>
        <dbReference type="Proteomes" id="UP000249363"/>
    </source>
</evidence>
<dbReference type="PANTHER" id="PTHR10578">
    <property type="entry name" value="S -2-HYDROXY-ACID OXIDASE-RELATED"/>
    <property type="match status" value="1"/>
</dbReference>
<dbReference type="PROSITE" id="PS51349">
    <property type="entry name" value="FMN_HYDROXY_ACID_DH_2"/>
    <property type="match status" value="1"/>
</dbReference>
<dbReference type="RefSeq" id="XP_040738427.1">
    <property type="nucleotide sequence ID" value="XM_040882893.1"/>
</dbReference>
<accession>A0A364LDP8</accession>
<dbReference type="SMART" id="SM01117">
    <property type="entry name" value="Cyt-b5"/>
    <property type="match status" value="1"/>
</dbReference>
<name>A0A364LDP8_TALAM</name>
<proteinExistence type="inferred from homology"/>
<dbReference type="SUPFAM" id="SSF51395">
    <property type="entry name" value="FMN-linked oxidoreductases"/>
    <property type="match status" value="1"/>
</dbReference>
<protein>
    <recommendedName>
        <fullName evidence="12">Cytochrome b5 heme-binding domain-containing protein</fullName>
    </recommendedName>
</protein>
<dbReference type="PRINTS" id="PR00363">
    <property type="entry name" value="CYTOCHROMEB5"/>
</dbReference>
<reference evidence="10 11" key="1">
    <citation type="journal article" date="2017" name="Biotechnol. Biofuels">
        <title>Differential beta-glucosidase expression as a function of carbon source availability in Talaromyces amestolkiae: a genomic and proteomic approach.</title>
        <authorList>
            <person name="de Eugenio L.I."/>
            <person name="Mendez-Liter J.A."/>
            <person name="Nieto-Dominguez M."/>
            <person name="Alonso L."/>
            <person name="Gil-Munoz J."/>
            <person name="Barriuso J."/>
            <person name="Prieto A."/>
            <person name="Martinez M.J."/>
        </authorList>
    </citation>
    <scope>NUCLEOTIDE SEQUENCE [LARGE SCALE GENOMIC DNA]</scope>
    <source>
        <strain evidence="10 11">CIB</strain>
    </source>
</reference>
<evidence type="ECO:0000259" key="9">
    <source>
        <dbReference type="PROSITE" id="PS51349"/>
    </source>
</evidence>
<evidence type="ECO:0000256" key="5">
    <source>
        <dbReference type="ARBA" id="ARBA00023004"/>
    </source>
</evidence>
<evidence type="ECO:0000259" key="8">
    <source>
        <dbReference type="PROSITE" id="PS50255"/>
    </source>
</evidence>
<evidence type="ECO:0000256" key="2">
    <source>
        <dbReference type="ARBA" id="ARBA00022617"/>
    </source>
</evidence>
<dbReference type="SUPFAM" id="SSF55856">
    <property type="entry name" value="Cytochrome b5-like heme/steroid binding domain"/>
    <property type="match status" value="1"/>
</dbReference>
<dbReference type="InterPro" id="IPR013785">
    <property type="entry name" value="Aldolase_TIM"/>
</dbReference>
<keyword evidence="4" id="KW-0560">Oxidoreductase</keyword>
<dbReference type="GO" id="GO:0046872">
    <property type="term" value="F:metal ion binding"/>
    <property type="evidence" value="ECO:0007669"/>
    <property type="project" value="UniProtKB-UniRule"/>
</dbReference>
<dbReference type="InterPro" id="IPR001199">
    <property type="entry name" value="Cyt_B5-like_heme/steroid-bd"/>
</dbReference>
<gene>
    <name evidence="10" type="ORF">BHQ10_009925</name>
</gene>
<dbReference type="OrthoDB" id="1925334at2759"/>
<evidence type="ECO:0000256" key="6">
    <source>
        <dbReference type="RuleBase" id="RU362121"/>
    </source>
</evidence>
<dbReference type="GO" id="GO:0020037">
    <property type="term" value="F:heme binding"/>
    <property type="evidence" value="ECO:0007669"/>
    <property type="project" value="UniProtKB-UniRule"/>
</dbReference>
<feature type="compositionally biased region" description="Acidic residues" evidence="7">
    <location>
        <begin position="280"/>
        <end position="291"/>
    </location>
</feature>